<comment type="caution">
    <text evidence="1">The sequence shown here is derived from an EMBL/GenBank/DDBJ whole genome shotgun (WGS) entry which is preliminary data.</text>
</comment>
<reference evidence="1" key="1">
    <citation type="submission" date="2021-02" db="EMBL/GenBank/DDBJ databases">
        <authorList>
            <consortium name="DOE Joint Genome Institute"/>
            <person name="Ahrendt S."/>
            <person name="Looney B.P."/>
            <person name="Miyauchi S."/>
            <person name="Morin E."/>
            <person name="Drula E."/>
            <person name="Courty P.E."/>
            <person name="Chicoki N."/>
            <person name="Fauchery L."/>
            <person name="Kohler A."/>
            <person name="Kuo A."/>
            <person name="Labutti K."/>
            <person name="Pangilinan J."/>
            <person name="Lipzen A."/>
            <person name="Riley R."/>
            <person name="Andreopoulos W."/>
            <person name="He G."/>
            <person name="Johnson J."/>
            <person name="Barry K.W."/>
            <person name="Grigoriev I.V."/>
            <person name="Nagy L."/>
            <person name="Hibbett D."/>
            <person name="Henrissat B."/>
            <person name="Matheny P.B."/>
            <person name="Labbe J."/>
            <person name="Martin F."/>
        </authorList>
    </citation>
    <scope>NUCLEOTIDE SEQUENCE</scope>
    <source>
        <strain evidence="1">FP105234-sp</strain>
    </source>
</reference>
<proteinExistence type="predicted"/>
<evidence type="ECO:0000313" key="1">
    <source>
        <dbReference type="EMBL" id="KAI0047439.1"/>
    </source>
</evidence>
<protein>
    <submittedName>
        <fullName evidence="1">Uncharacterized protein</fullName>
    </submittedName>
</protein>
<organism evidence="1 2">
    <name type="scientific">Auriscalpium vulgare</name>
    <dbReference type="NCBI Taxonomy" id="40419"/>
    <lineage>
        <taxon>Eukaryota</taxon>
        <taxon>Fungi</taxon>
        <taxon>Dikarya</taxon>
        <taxon>Basidiomycota</taxon>
        <taxon>Agaricomycotina</taxon>
        <taxon>Agaricomycetes</taxon>
        <taxon>Russulales</taxon>
        <taxon>Auriscalpiaceae</taxon>
        <taxon>Auriscalpium</taxon>
    </lineage>
</organism>
<evidence type="ECO:0000313" key="2">
    <source>
        <dbReference type="Proteomes" id="UP000814033"/>
    </source>
</evidence>
<dbReference type="Proteomes" id="UP000814033">
    <property type="component" value="Unassembled WGS sequence"/>
</dbReference>
<accession>A0ACB8RT25</accession>
<name>A0ACB8RT25_9AGAM</name>
<keyword evidence="2" id="KW-1185">Reference proteome</keyword>
<reference evidence="1" key="2">
    <citation type="journal article" date="2022" name="New Phytol.">
        <title>Evolutionary transition to the ectomycorrhizal habit in the genomes of a hyperdiverse lineage of mushroom-forming fungi.</title>
        <authorList>
            <person name="Looney B."/>
            <person name="Miyauchi S."/>
            <person name="Morin E."/>
            <person name="Drula E."/>
            <person name="Courty P.E."/>
            <person name="Kohler A."/>
            <person name="Kuo A."/>
            <person name="LaButti K."/>
            <person name="Pangilinan J."/>
            <person name="Lipzen A."/>
            <person name="Riley R."/>
            <person name="Andreopoulos W."/>
            <person name="He G."/>
            <person name="Johnson J."/>
            <person name="Nolan M."/>
            <person name="Tritt A."/>
            <person name="Barry K.W."/>
            <person name="Grigoriev I.V."/>
            <person name="Nagy L.G."/>
            <person name="Hibbett D."/>
            <person name="Henrissat B."/>
            <person name="Matheny P.B."/>
            <person name="Labbe J."/>
            <person name="Martin F.M."/>
        </authorList>
    </citation>
    <scope>NUCLEOTIDE SEQUENCE</scope>
    <source>
        <strain evidence="1">FP105234-sp</strain>
    </source>
</reference>
<dbReference type="EMBL" id="MU275904">
    <property type="protein sequence ID" value="KAI0047439.1"/>
    <property type="molecule type" value="Genomic_DNA"/>
</dbReference>
<sequence>MAQLTLAWTLAEDVVFASAVGTTSLTKLAGLIAAVGIESSGDDVKHVEEPYRPMEITGH</sequence>
<gene>
    <name evidence="1" type="ORF">FA95DRAFT_1606039</name>
</gene>